<evidence type="ECO:0000313" key="3">
    <source>
        <dbReference type="Proteomes" id="UP000580250"/>
    </source>
</evidence>
<keyword evidence="1" id="KW-1133">Transmembrane helix</keyword>
<comment type="caution">
    <text evidence="2">The sequence shown here is derived from an EMBL/GenBank/DDBJ whole genome shotgun (WGS) entry which is preliminary data.</text>
</comment>
<feature type="transmembrane region" description="Helical" evidence="1">
    <location>
        <begin position="16"/>
        <end position="38"/>
    </location>
</feature>
<protein>
    <submittedName>
        <fullName evidence="2">Uncharacterized protein</fullName>
    </submittedName>
</protein>
<proteinExistence type="predicted"/>
<keyword evidence="1" id="KW-0812">Transmembrane</keyword>
<sequence length="52" mass="6410">MCNFNLNKLANYRLPIAFLFIFWPIKMPLFFLLFIFFYSFKNIFFSLLPAYL</sequence>
<dbReference type="Proteomes" id="UP000580250">
    <property type="component" value="Unassembled WGS sequence"/>
</dbReference>
<evidence type="ECO:0000313" key="2">
    <source>
        <dbReference type="EMBL" id="CAD2188614.1"/>
    </source>
</evidence>
<keyword evidence="1" id="KW-0472">Membrane</keyword>
<accession>A0A6V7WNL3</accession>
<dbReference type="AlphaFoldDB" id="A0A6V7WNL3"/>
<evidence type="ECO:0000256" key="1">
    <source>
        <dbReference type="SAM" id="Phobius"/>
    </source>
</evidence>
<reference evidence="2 3" key="1">
    <citation type="submission" date="2020-08" db="EMBL/GenBank/DDBJ databases">
        <authorList>
            <person name="Koutsovoulos G."/>
            <person name="Danchin GJ E."/>
        </authorList>
    </citation>
    <scope>NUCLEOTIDE SEQUENCE [LARGE SCALE GENOMIC DNA]</scope>
</reference>
<gene>
    <name evidence="2" type="ORF">MENT_LOCUS41274</name>
</gene>
<name>A0A6V7WNL3_MELEN</name>
<dbReference type="EMBL" id="CAJEWN010000703">
    <property type="protein sequence ID" value="CAD2188614.1"/>
    <property type="molecule type" value="Genomic_DNA"/>
</dbReference>
<organism evidence="2 3">
    <name type="scientific">Meloidogyne enterolobii</name>
    <name type="common">Root-knot nematode worm</name>
    <name type="synonym">Meloidogyne mayaguensis</name>
    <dbReference type="NCBI Taxonomy" id="390850"/>
    <lineage>
        <taxon>Eukaryota</taxon>
        <taxon>Metazoa</taxon>
        <taxon>Ecdysozoa</taxon>
        <taxon>Nematoda</taxon>
        <taxon>Chromadorea</taxon>
        <taxon>Rhabditida</taxon>
        <taxon>Tylenchina</taxon>
        <taxon>Tylenchomorpha</taxon>
        <taxon>Tylenchoidea</taxon>
        <taxon>Meloidogynidae</taxon>
        <taxon>Meloidogyninae</taxon>
        <taxon>Meloidogyne</taxon>
    </lineage>
</organism>